<dbReference type="AlphaFoldDB" id="A0A2N8NNI5"/>
<evidence type="ECO:0000313" key="2">
    <source>
        <dbReference type="Proteomes" id="UP000235945"/>
    </source>
</evidence>
<proteinExistence type="predicted"/>
<dbReference type="Proteomes" id="UP000235945">
    <property type="component" value="Unassembled WGS sequence"/>
</dbReference>
<dbReference type="EMBL" id="LGUI01000012">
    <property type="protein sequence ID" value="PNE30317.1"/>
    <property type="molecule type" value="Genomic_DNA"/>
</dbReference>
<organism evidence="1 2">
    <name type="scientific">Streptomyces eurocidicus</name>
    <name type="common">Streptoverticillium eurocidicus</name>
    <dbReference type="NCBI Taxonomy" id="66423"/>
    <lineage>
        <taxon>Bacteria</taxon>
        <taxon>Bacillati</taxon>
        <taxon>Actinomycetota</taxon>
        <taxon>Actinomycetes</taxon>
        <taxon>Kitasatosporales</taxon>
        <taxon>Streptomycetaceae</taxon>
        <taxon>Streptomyces</taxon>
    </lineage>
</organism>
<keyword evidence="2" id="KW-1185">Reference proteome</keyword>
<accession>A0A2N8NNI5</accession>
<protein>
    <recommendedName>
        <fullName evidence="3">Class I SAM-dependent methyltransferase</fullName>
    </recommendedName>
</protein>
<comment type="caution">
    <text evidence="1">The sequence shown here is derived from an EMBL/GenBank/DDBJ whole genome shotgun (WGS) entry which is preliminary data.</text>
</comment>
<sequence>MKAGLFLLYERKEETVISRIQHRKECEGYARLDRRPYHERKSRYQVACDRLLRGGLCERDIVVDIGAGYTELDFCLRTEHGWRGRYVPIDGWVDGTDIEKWAPEFDFHWFAALELLEHLHDPKRLVEELKARAEFGFVITTPNPDVVDVLAMDPTHITPLSRDLLESWGIYTTLHNFYGTHEDGIAGMWTRRDVR</sequence>
<evidence type="ECO:0000313" key="1">
    <source>
        <dbReference type="EMBL" id="PNE30317.1"/>
    </source>
</evidence>
<reference evidence="2" key="1">
    <citation type="submission" date="2015-07" db="EMBL/GenBank/DDBJ databases">
        <authorList>
            <person name="Graham D.E."/>
            <person name="Giannone R.J."/>
            <person name="Gulvik C.A."/>
            <person name="Hettich R.L."/>
            <person name="Klingeman D.M."/>
            <person name="Mahan K.M."/>
            <person name="Parry R.J."/>
            <person name="Spain J.C."/>
        </authorList>
    </citation>
    <scope>NUCLEOTIDE SEQUENCE [LARGE SCALE GENOMIC DNA]</scope>
    <source>
        <strain evidence="2">ATCC 27428</strain>
    </source>
</reference>
<name>A0A2N8NNI5_STREU</name>
<gene>
    <name evidence="1" type="ORF">AF335_28980</name>
</gene>
<evidence type="ECO:0008006" key="3">
    <source>
        <dbReference type="Google" id="ProtNLM"/>
    </source>
</evidence>